<dbReference type="Pfam" id="PF00005">
    <property type="entry name" value="ABC_tran"/>
    <property type="match status" value="2"/>
</dbReference>
<dbReference type="InterPro" id="IPR027417">
    <property type="entry name" value="P-loop_NTPase"/>
</dbReference>
<evidence type="ECO:0000256" key="3">
    <source>
        <dbReference type="ARBA" id="ARBA00022741"/>
    </source>
</evidence>
<dbReference type="PANTHER" id="PTHR43776">
    <property type="entry name" value="TRANSPORT ATP-BINDING PROTEIN"/>
    <property type="match status" value="1"/>
</dbReference>
<evidence type="ECO:0000256" key="2">
    <source>
        <dbReference type="ARBA" id="ARBA00022448"/>
    </source>
</evidence>
<dbReference type="GO" id="GO:0005524">
    <property type="term" value="F:ATP binding"/>
    <property type="evidence" value="ECO:0007669"/>
    <property type="project" value="UniProtKB-KW"/>
</dbReference>
<sequence>MTEALLSVAGLSVSYGGIPVLRDIAFDLAPGETLAILGLSGCGKSTLLRALLGLLPPSAHVEGTARTASGPVRLADRAALRQRLGREIGFVAQNPFDACAPLRRVRAHVEEAWRAHGLPPDAARIAGLCAQLGLDPATLDRHPHEWSGGMLQRANIAAAVALAPPVVLADEPTSAVDAETADAVMACLRAGAPGTVVVSHDLPLVQRIADRVLLIEDGRIAAVAARADLAADRLPPALRAFRQAGAVARPAAPGGEVVLAASGLAVARGGLRLIEGLDLALCRGEVIGIAGRSGTGKSTLLAVLAGALPPAAGVIRRSGALRPPQRGEVLSLFQDSLSSMNRRWPLSRIVAEPLTVAPRRVPGRARRDAAVGALAAFGLGHLDPGLRPEHLSFGQAQRVTLARASLAGPALVLADEPTSALDPRQKARALDGLARLAEAGAGIVLVSHDRALLDTFCHRTLLVGWSGQGPAPERSAPAAPCRPRA</sequence>
<evidence type="ECO:0000313" key="6">
    <source>
        <dbReference type="EMBL" id="NHB78459.1"/>
    </source>
</evidence>
<keyword evidence="7" id="KW-1185">Reference proteome</keyword>
<dbReference type="InterPro" id="IPR017871">
    <property type="entry name" value="ABC_transporter-like_CS"/>
</dbReference>
<evidence type="ECO:0000259" key="5">
    <source>
        <dbReference type="PROSITE" id="PS50893"/>
    </source>
</evidence>
<gene>
    <name evidence="6" type="ORF">G8O29_17255</name>
</gene>
<dbReference type="EMBL" id="JAANHS010000025">
    <property type="protein sequence ID" value="NHB78459.1"/>
    <property type="molecule type" value="Genomic_DNA"/>
</dbReference>
<organism evidence="6 7">
    <name type="scientific">Rhodobacter calidifons</name>
    <dbReference type="NCBI Taxonomy" id="2715277"/>
    <lineage>
        <taxon>Bacteria</taxon>
        <taxon>Pseudomonadati</taxon>
        <taxon>Pseudomonadota</taxon>
        <taxon>Alphaproteobacteria</taxon>
        <taxon>Rhodobacterales</taxon>
        <taxon>Rhodobacter group</taxon>
        <taxon>Rhodobacter</taxon>
    </lineage>
</organism>
<dbReference type="PROSITE" id="PS00211">
    <property type="entry name" value="ABC_TRANSPORTER_1"/>
    <property type="match status" value="1"/>
</dbReference>
<evidence type="ECO:0000256" key="1">
    <source>
        <dbReference type="ARBA" id="ARBA00005417"/>
    </source>
</evidence>
<dbReference type="SMART" id="SM00382">
    <property type="entry name" value="AAA"/>
    <property type="match status" value="2"/>
</dbReference>
<comment type="similarity">
    <text evidence="1">Belongs to the ABC transporter superfamily.</text>
</comment>
<keyword evidence="3" id="KW-0547">Nucleotide-binding</keyword>
<evidence type="ECO:0000256" key="4">
    <source>
        <dbReference type="ARBA" id="ARBA00022840"/>
    </source>
</evidence>
<reference evidence="6 7" key="1">
    <citation type="journal article" date="2022" name="Microorganisms">
        <title>Genome Sequence and Characterization of a Xanthorhodopsin-Containing, Aerobic Anoxygenic Phototrophic Rhodobacter Species, Isolated from Mesophilic Conditions at Yellowstone National Park.</title>
        <authorList>
            <person name="Kyndt J.A."/>
            <person name="Robertson S."/>
            <person name="Shoffstall I.B."/>
            <person name="Ramaley R.F."/>
            <person name="Meyer T.E."/>
        </authorList>
    </citation>
    <scope>NUCLEOTIDE SEQUENCE [LARGE SCALE GENOMIC DNA]</scope>
    <source>
        <strain evidence="6 7">M37P</strain>
    </source>
</reference>
<dbReference type="Proteomes" id="UP001515660">
    <property type="component" value="Unassembled WGS sequence"/>
</dbReference>
<dbReference type="InterPro" id="IPR050319">
    <property type="entry name" value="ABC_transp_ATP-bind"/>
</dbReference>
<dbReference type="InterPro" id="IPR003439">
    <property type="entry name" value="ABC_transporter-like_ATP-bd"/>
</dbReference>
<dbReference type="InterPro" id="IPR003593">
    <property type="entry name" value="AAA+_ATPase"/>
</dbReference>
<keyword evidence="2" id="KW-0813">Transport</keyword>
<dbReference type="PROSITE" id="PS50893">
    <property type="entry name" value="ABC_TRANSPORTER_2"/>
    <property type="match status" value="2"/>
</dbReference>
<keyword evidence="4 6" id="KW-0067">ATP-binding</keyword>
<dbReference type="SUPFAM" id="SSF52540">
    <property type="entry name" value="P-loop containing nucleoside triphosphate hydrolases"/>
    <property type="match status" value="2"/>
</dbReference>
<accession>A0ABX0GAY9</accession>
<dbReference type="PANTHER" id="PTHR43776:SF7">
    <property type="entry name" value="D,D-DIPEPTIDE TRANSPORT ATP-BINDING PROTEIN DDPF-RELATED"/>
    <property type="match status" value="1"/>
</dbReference>
<feature type="domain" description="ABC transporter" evidence="5">
    <location>
        <begin position="259"/>
        <end position="485"/>
    </location>
</feature>
<dbReference type="RefSeq" id="WP_166404460.1">
    <property type="nucleotide sequence ID" value="NZ_JAANHS010000025.1"/>
</dbReference>
<proteinExistence type="inferred from homology"/>
<evidence type="ECO:0000313" key="7">
    <source>
        <dbReference type="Proteomes" id="UP001515660"/>
    </source>
</evidence>
<comment type="caution">
    <text evidence="6">The sequence shown here is derived from an EMBL/GenBank/DDBJ whole genome shotgun (WGS) entry which is preliminary data.</text>
</comment>
<dbReference type="Gene3D" id="3.40.50.300">
    <property type="entry name" value="P-loop containing nucleotide triphosphate hydrolases"/>
    <property type="match status" value="2"/>
</dbReference>
<feature type="domain" description="ABC transporter" evidence="5">
    <location>
        <begin position="6"/>
        <end position="242"/>
    </location>
</feature>
<name>A0ABX0GAY9_9RHOB</name>
<protein>
    <submittedName>
        <fullName evidence="6">ABC transporter ATP-binding protein</fullName>
    </submittedName>
</protein>